<evidence type="ECO:0000256" key="5">
    <source>
        <dbReference type="ARBA" id="ARBA00022777"/>
    </source>
</evidence>
<evidence type="ECO:0000259" key="8">
    <source>
        <dbReference type="PROSITE" id="PS50110"/>
    </source>
</evidence>
<dbReference type="PANTHER" id="PTHR43047:SF9">
    <property type="entry name" value="HISTIDINE KINASE"/>
    <property type="match status" value="1"/>
</dbReference>
<evidence type="ECO:0000313" key="9">
    <source>
        <dbReference type="EMBL" id="ETX28660.1"/>
    </source>
</evidence>
<gene>
    <name evidence="9" type="ORF">RISW2_05020</name>
</gene>
<comment type="caution">
    <text evidence="9">The sequence shown here is derived from an EMBL/GenBank/DDBJ whole genome shotgun (WGS) entry which is preliminary data.</text>
</comment>
<keyword evidence="3 6" id="KW-0597">Phosphoprotein</keyword>
<evidence type="ECO:0000256" key="4">
    <source>
        <dbReference type="ARBA" id="ARBA00022679"/>
    </source>
</evidence>
<dbReference type="EMBL" id="JAME01000016">
    <property type="protein sequence ID" value="ETX28660.1"/>
    <property type="molecule type" value="Genomic_DNA"/>
</dbReference>
<dbReference type="InterPro" id="IPR005467">
    <property type="entry name" value="His_kinase_dom"/>
</dbReference>
<comment type="catalytic activity">
    <reaction evidence="1">
        <text>ATP + protein L-histidine = ADP + protein N-phospho-L-histidine.</text>
        <dbReference type="EC" id="2.7.13.3"/>
    </reaction>
</comment>
<dbReference type="InterPro" id="IPR003661">
    <property type="entry name" value="HisK_dim/P_dom"/>
</dbReference>
<dbReference type="SMART" id="SM00448">
    <property type="entry name" value="REC"/>
    <property type="match status" value="1"/>
</dbReference>
<dbReference type="CDD" id="cd00082">
    <property type="entry name" value="HisKA"/>
    <property type="match status" value="1"/>
</dbReference>
<dbReference type="InterPro" id="IPR004358">
    <property type="entry name" value="Sig_transdc_His_kin-like_C"/>
</dbReference>
<dbReference type="SMART" id="SM00388">
    <property type="entry name" value="HisKA"/>
    <property type="match status" value="1"/>
</dbReference>
<dbReference type="Pfam" id="PF00512">
    <property type="entry name" value="HisKA"/>
    <property type="match status" value="1"/>
</dbReference>
<dbReference type="GO" id="GO:0000155">
    <property type="term" value="F:phosphorelay sensor kinase activity"/>
    <property type="evidence" value="ECO:0007669"/>
    <property type="project" value="InterPro"/>
</dbReference>
<dbReference type="Proteomes" id="UP000023430">
    <property type="component" value="Unassembled WGS sequence"/>
</dbReference>
<dbReference type="InterPro" id="IPR035965">
    <property type="entry name" value="PAS-like_dom_sf"/>
</dbReference>
<dbReference type="FunFam" id="3.30.565.10:FF:000049">
    <property type="entry name" value="Two-component sensor histidine kinase"/>
    <property type="match status" value="1"/>
</dbReference>
<sequence length="754" mass="83000">MIDPDAPLQEQLERQARIIDALVRRANRQHEIGTSAYSAFQSAIALQGQVWAKTRDLERAANELESVRHERERTRKNLSDALSAMEGGFALFTNGRLEVCNDLFQSLLPDVQPHVVPGLGIEDYFDALTQSVHVRSTEGRLRSSVSKARGGPVGASVLSFVIELSGDRWFQFSLQRTSDENVVILQAEITGIVRQNRLEKESLIDRQAHYLQAAFETMSSGICTFSEAGEVILHNTRFRELLGLPFTLVQKGTQLSQILDYMRQKALIRDAADVDFDAWADRIGRQDSFRKRIRHAGGRVLDLHAHAMPDQGFMIDVKDVTLESRATEMLEKRVEERTAELTRANRRLTAQYEAQARVEEELRLAKERAEAAVSSKTRFLAAASHDLLQPINAAKLLISTLRDGLEGSPLARTGERLDGCFMSIEHLLHALLDISRLDSTDAALTPSDVCLGTLIQGVIEDQEPVAAKKGVRLDWVPCSAFVRSDQRYLMRSIQNLVVNAIQYTDPGGRVLVGCRRRGSTVVLEVWDTGLGIGLEDQKRIFEEFARARNVPFGSGMGLGLSIVERTCRHMGHKVRVRSKPGVGSVFSIEMAMVPGTRSASPEEGALVRAGGDSAADLIALVVENDADVLFATTQKLESWGASVLGASSTEEALGLVHDIGMPPDIVLADYQLDGDDTGIRTIEAIRAATGVKVPAIMITADRSDALLRRGAEIGFAVLTKPVQLSRLRPLIDWKTRWQAPDPPAAATATDKSRP</sequence>
<evidence type="ECO:0000313" key="10">
    <source>
        <dbReference type="Proteomes" id="UP000023430"/>
    </source>
</evidence>
<dbReference type="Pfam" id="PF02518">
    <property type="entry name" value="HATPase_c"/>
    <property type="match status" value="1"/>
</dbReference>
<dbReference type="Pfam" id="PF00072">
    <property type="entry name" value="Response_reg"/>
    <property type="match status" value="1"/>
</dbReference>
<dbReference type="InterPro" id="IPR036890">
    <property type="entry name" value="HATPase_C_sf"/>
</dbReference>
<feature type="domain" description="Histidine kinase" evidence="7">
    <location>
        <begin position="382"/>
        <end position="594"/>
    </location>
</feature>
<dbReference type="InterPro" id="IPR036097">
    <property type="entry name" value="HisK_dim/P_sf"/>
</dbReference>
<dbReference type="GO" id="GO:0009927">
    <property type="term" value="F:histidine phosphotransfer kinase activity"/>
    <property type="evidence" value="ECO:0007669"/>
    <property type="project" value="TreeGrafter"/>
</dbReference>
<evidence type="ECO:0000259" key="7">
    <source>
        <dbReference type="PROSITE" id="PS50109"/>
    </source>
</evidence>
<evidence type="ECO:0000256" key="3">
    <source>
        <dbReference type="ARBA" id="ARBA00022553"/>
    </source>
</evidence>
<dbReference type="OrthoDB" id="9764438at2"/>
<dbReference type="RefSeq" id="WP_051491964.1">
    <property type="nucleotide sequence ID" value="NZ_JAME01000016.1"/>
</dbReference>
<proteinExistence type="predicted"/>
<dbReference type="PROSITE" id="PS50110">
    <property type="entry name" value="RESPONSE_REGULATORY"/>
    <property type="match status" value="1"/>
</dbReference>
<dbReference type="eggNOG" id="COG0784">
    <property type="taxonomic scope" value="Bacteria"/>
</dbReference>
<dbReference type="InterPro" id="IPR003594">
    <property type="entry name" value="HATPase_dom"/>
</dbReference>
<dbReference type="SUPFAM" id="SSF55874">
    <property type="entry name" value="ATPase domain of HSP90 chaperone/DNA topoisomerase II/histidine kinase"/>
    <property type="match status" value="1"/>
</dbReference>
<dbReference type="PATRIC" id="fig|1449351.3.peg.2324"/>
<dbReference type="AlphaFoldDB" id="X7F786"/>
<dbReference type="EC" id="2.7.13.3" evidence="2"/>
<feature type="domain" description="Response regulatory" evidence="8">
    <location>
        <begin position="618"/>
        <end position="735"/>
    </location>
</feature>
<dbReference type="PROSITE" id="PS50109">
    <property type="entry name" value="HIS_KIN"/>
    <property type="match status" value="1"/>
</dbReference>
<dbReference type="GO" id="GO:0005886">
    <property type="term" value="C:plasma membrane"/>
    <property type="evidence" value="ECO:0007669"/>
    <property type="project" value="TreeGrafter"/>
</dbReference>
<feature type="modified residue" description="4-aspartylphosphate" evidence="6">
    <location>
        <position position="669"/>
    </location>
</feature>
<dbReference type="InterPro" id="IPR011006">
    <property type="entry name" value="CheY-like_superfamily"/>
</dbReference>
<dbReference type="CDD" id="cd00075">
    <property type="entry name" value="HATPase"/>
    <property type="match status" value="1"/>
</dbReference>
<dbReference type="Gene3D" id="3.40.50.2300">
    <property type="match status" value="1"/>
</dbReference>
<dbReference type="InterPro" id="IPR001789">
    <property type="entry name" value="Sig_transdc_resp-reg_receiver"/>
</dbReference>
<accession>X7F786</accession>
<keyword evidence="4" id="KW-0808">Transferase</keyword>
<dbReference type="eggNOG" id="COG0642">
    <property type="taxonomic scope" value="Bacteria"/>
</dbReference>
<dbReference type="Gene3D" id="1.10.287.130">
    <property type="match status" value="1"/>
</dbReference>
<evidence type="ECO:0000256" key="1">
    <source>
        <dbReference type="ARBA" id="ARBA00000085"/>
    </source>
</evidence>
<dbReference type="CDD" id="cd00156">
    <property type="entry name" value="REC"/>
    <property type="match status" value="1"/>
</dbReference>
<organism evidence="9 10">
    <name type="scientific">Roseivivax isoporae LMG 25204</name>
    <dbReference type="NCBI Taxonomy" id="1449351"/>
    <lineage>
        <taxon>Bacteria</taxon>
        <taxon>Pseudomonadati</taxon>
        <taxon>Pseudomonadota</taxon>
        <taxon>Alphaproteobacteria</taxon>
        <taxon>Rhodobacterales</taxon>
        <taxon>Roseobacteraceae</taxon>
        <taxon>Roseivivax</taxon>
    </lineage>
</organism>
<dbReference type="SUPFAM" id="SSF55785">
    <property type="entry name" value="PYP-like sensor domain (PAS domain)"/>
    <property type="match status" value="1"/>
</dbReference>
<reference evidence="9 10" key="1">
    <citation type="submission" date="2014-01" db="EMBL/GenBank/DDBJ databases">
        <title>Roseivivax isoporae LMG 25204 Genome Sequencing.</title>
        <authorList>
            <person name="Lai Q."/>
            <person name="Li G."/>
            <person name="Shao Z."/>
        </authorList>
    </citation>
    <scope>NUCLEOTIDE SEQUENCE [LARGE SCALE GENOMIC DNA]</scope>
    <source>
        <strain evidence="9 10">LMG 25204</strain>
    </source>
</reference>
<dbReference type="PRINTS" id="PR00344">
    <property type="entry name" value="BCTRLSENSOR"/>
</dbReference>
<dbReference type="Pfam" id="PF12860">
    <property type="entry name" value="PAS_7"/>
    <property type="match status" value="1"/>
</dbReference>
<dbReference type="Gene3D" id="3.30.450.20">
    <property type="entry name" value="PAS domain"/>
    <property type="match status" value="1"/>
</dbReference>
<name>X7F786_9RHOB</name>
<dbReference type="STRING" id="1449351.RISW2_05020"/>
<dbReference type="Gene3D" id="3.30.565.10">
    <property type="entry name" value="Histidine kinase-like ATPase, C-terminal domain"/>
    <property type="match status" value="1"/>
</dbReference>
<keyword evidence="5 9" id="KW-0418">Kinase</keyword>
<dbReference type="SUPFAM" id="SSF47384">
    <property type="entry name" value="Homodimeric domain of signal transducing histidine kinase"/>
    <property type="match status" value="1"/>
</dbReference>
<evidence type="ECO:0000256" key="2">
    <source>
        <dbReference type="ARBA" id="ARBA00012438"/>
    </source>
</evidence>
<protein>
    <recommendedName>
        <fullName evidence="2">histidine kinase</fullName>
        <ecNumber evidence="2">2.7.13.3</ecNumber>
    </recommendedName>
</protein>
<dbReference type="SUPFAM" id="SSF52172">
    <property type="entry name" value="CheY-like"/>
    <property type="match status" value="1"/>
</dbReference>
<dbReference type="SMART" id="SM00387">
    <property type="entry name" value="HATPase_c"/>
    <property type="match status" value="1"/>
</dbReference>
<dbReference type="PANTHER" id="PTHR43047">
    <property type="entry name" value="TWO-COMPONENT HISTIDINE PROTEIN KINASE"/>
    <property type="match status" value="1"/>
</dbReference>
<evidence type="ECO:0000256" key="6">
    <source>
        <dbReference type="PROSITE-ProRule" id="PRU00169"/>
    </source>
</evidence>
<keyword evidence="10" id="KW-1185">Reference proteome</keyword>